<sequence>MSAQEPQSWSDAIKQYETEKRRTQPPPPENFPRYSRTKFCPLGAYDRPDYATTAHPQTAHPVGPAEIGKYQRRGIGSVGPTPYSINTVTQRWATEEQEAKQAAQDAAELDCEGRMPVPGCAPGIGSNRPMPIGRDNTVGRADLFSHLSYAPAGLEHDTWIGHKSIKPLEGKKGNFPPPLASKGRNDLFDVIGQSDLKPGEINQDAWIGNIKIYPEEGKRATDPPNMKTGRRDLYDTVQQSGKRAEGDHDQDAWIGHFKINPVEGKAHGAATAAETGNDLQTVLTHDNPYDPMEPIGTLVQSGGRARGMKIWPQKQKDFNSFKNVIEMVPPGQSELPLYENQARAKGRQFEPKQADKSGRKDLFKLIQNDPAVVSDEPFTQKAMVRPIPGSRKLHGGSDMLHWKE</sequence>
<feature type="region of interest" description="Disordered" evidence="1">
    <location>
        <begin position="1"/>
        <end position="38"/>
    </location>
</feature>
<feature type="compositionally biased region" description="Polar residues" evidence="1">
    <location>
        <begin position="1"/>
        <end position="10"/>
    </location>
</feature>
<dbReference type="EMBL" id="HBFA01035550">
    <property type="protein sequence ID" value="CAD8686683.1"/>
    <property type="molecule type" value="Transcribed_RNA"/>
</dbReference>
<organism evidence="2">
    <name type="scientific">Pyramimonas obovata</name>
    <dbReference type="NCBI Taxonomy" id="1411642"/>
    <lineage>
        <taxon>Eukaryota</taxon>
        <taxon>Viridiplantae</taxon>
        <taxon>Chlorophyta</taxon>
        <taxon>Pyramimonadophyceae</taxon>
        <taxon>Pyramimonadales</taxon>
        <taxon>Pyramimonadaceae</taxon>
        <taxon>Pyramimonas</taxon>
        <taxon>Pyramimonas incertae sedis</taxon>
    </lineage>
</organism>
<evidence type="ECO:0000256" key="1">
    <source>
        <dbReference type="SAM" id="MobiDB-lite"/>
    </source>
</evidence>
<gene>
    <name evidence="2" type="ORF">POBO1169_LOCUS17810</name>
</gene>
<accession>A0A7S0WVB4</accession>
<reference evidence="2" key="1">
    <citation type="submission" date="2021-01" db="EMBL/GenBank/DDBJ databases">
        <authorList>
            <person name="Corre E."/>
            <person name="Pelletier E."/>
            <person name="Niang G."/>
            <person name="Scheremetjew M."/>
            <person name="Finn R."/>
            <person name="Kale V."/>
            <person name="Holt S."/>
            <person name="Cochrane G."/>
            <person name="Meng A."/>
            <person name="Brown T."/>
            <person name="Cohen L."/>
        </authorList>
    </citation>
    <scope>NUCLEOTIDE SEQUENCE</scope>
    <source>
        <strain evidence="2">CCMP722</strain>
    </source>
</reference>
<dbReference type="AlphaFoldDB" id="A0A7S0WVB4"/>
<protein>
    <submittedName>
        <fullName evidence="2">Uncharacterized protein</fullName>
    </submittedName>
</protein>
<evidence type="ECO:0000313" key="2">
    <source>
        <dbReference type="EMBL" id="CAD8686683.1"/>
    </source>
</evidence>
<name>A0A7S0WVB4_9CHLO</name>
<proteinExistence type="predicted"/>